<evidence type="ECO:0000256" key="9">
    <source>
        <dbReference type="ARBA" id="ARBA00023186"/>
    </source>
</evidence>
<comment type="cofactor">
    <cofactor evidence="1">
        <name>Cu(2+)</name>
        <dbReference type="ChEBI" id="CHEBI:29036"/>
    </cofactor>
</comment>
<dbReference type="Pfam" id="PF00403">
    <property type="entry name" value="HMA"/>
    <property type="match status" value="1"/>
</dbReference>
<dbReference type="PANTHER" id="PTHR22814">
    <property type="entry name" value="COPPER TRANSPORT PROTEIN ATOX1-RELATED"/>
    <property type="match status" value="1"/>
</dbReference>
<feature type="domain" description="HMA" evidence="10">
    <location>
        <begin position="2"/>
        <end position="65"/>
    </location>
</feature>
<dbReference type="EMBL" id="JAEUBG010005248">
    <property type="protein sequence ID" value="KAH3676503.1"/>
    <property type="molecule type" value="Genomic_DNA"/>
</dbReference>
<evidence type="ECO:0000256" key="2">
    <source>
        <dbReference type="ARBA" id="ARBA00004496"/>
    </source>
</evidence>
<keyword evidence="8" id="KW-1015">Disulfide bond</keyword>
<dbReference type="CDD" id="cd00371">
    <property type="entry name" value="HMA"/>
    <property type="match status" value="1"/>
</dbReference>
<dbReference type="AlphaFoldDB" id="A0A9P8TEE5"/>
<reference evidence="11" key="1">
    <citation type="journal article" date="2021" name="Open Biol.">
        <title>Shared evolutionary footprints suggest mitochondrial oxidative damage underlies multiple complex I losses in fungi.</title>
        <authorList>
            <person name="Schikora-Tamarit M.A."/>
            <person name="Marcet-Houben M."/>
            <person name="Nosek J."/>
            <person name="Gabaldon T."/>
        </authorList>
    </citation>
    <scope>NUCLEOTIDE SEQUENCE</scope>
    <source>
        <strain evidence="11">CBS2887</strain>
    </source>
</reference>
<keyword evidence="7" id="KW-0186">Copper</keyword>
<dbReference type="OrthoDB" id="666972at2759"/>
<protein>
    <recommendedName>
        <fullName evidence="4">Superoxide dismutase 1 copper chaperone</fullName>
    </recommendedName>
</protein>
<dbReference type="Gene3D" id="2.60.40.200">
    <property type="entry name" value="Superoxide dismutase, copper/zinc binding domain"/>
    <property type="match status" value="1"/>
</dbReference>
<dbReference type="GO" id="GO:0005737">
    <property type="term" value="C:cytoplasm"/>
    <property type="evidence" value="ECO:0007669"/>
    <property type="project" value="UniProtKB-SubCell"/>
</dbReference>
<dbReference type="Proteomes" id="UP000774326">
    <property type="component" value="Unassembled WGS sequence"/>
</dbReference>
<dbReference type="PROSITE" id="PS50846">
    <property type="entry name" value="HMA_2"/>
    <property type="match status" value="1"/>
</dbReference>
<name>A0A9P8TEE5_WICPI</name>
<dbReference type="PANTHER" id="PTHR22814:SF287">
    <property type="entry name" value="COPPER TRANSPORT PROTEIN ATX1"/>
    <property type="match status" value="1"/>
</dbReference>
<accession>A0A9P8TEE5</accession>
<evidence type="ECO:0000256" key="7">
    <source>
        <dbReference type="ARBA" id="ARBA00023008"/>
    </source>
</evidence>
<evidence type="ECO:0000256" key="8">
    <source>
        <dbReference type="ARBA" id="ARBA00023157"/>
    </source>
</evidence>
<evidence type="ECO:0000256" key="6">
    <source>
        <dbReference type="ARBA" id="ARBA00022723"/>
    </source>
</evidence>
<keyword evidence="9" id="KW-0143">Chaperone</keyword>
<sequence length="232" mass="24569">MSFETVYNVKLHCQSCVNSVKDALSGIPGVSKFDIDFENQRVSVEGSEAPSNIIKAIQNTGKDAIIRGTGKPNSAAVAILESFNPEDNLAPVKGLARIVATNDESLLVDITLDGLDQGTYYPSFRASGNISQGAESTGGSLFDFKPVTVASPLNDGTGLFSGQSFQSAPLKITDLIGRGFIVTKDNTLTKSSLAGVVARSAGVWENDKQVCSCSGKTIWQERTDAHNHGLQV</sequence>
<evidence type="ECO:0000256" key="1">
    <source>
        <dbReference type="ARBA" id="ARBA00001973"/>
    </source>
</evidence>
<keyword evidence="5" id="KW-0963">Cytoplasm</keyword>
<dbReference type="InterPro" id="IPR036163">
    <property type="entry name" value="HMA_dom_sf"/>
</dbReference>
<evidence type="ECO:0000256" key="3">
    <source>
        <dbReference type="ARBA" id="ARBA00010636"/>
    </source>
</evidence>
<dbReference type="Gene3D" id="3.30.70.100">
    <property type="match status" value="1"/>
</dbReference>
<dbReference type="GO" id="GO:0046872">
    <property type="term" value="F:metal ion binding"/>
    <property type="evidence" value="ECO:0007669"/>
    <property type="project" value="UniProtKB-KW"/>
</dbReference>
<dbReference type="SUPFAM" id="SSF49329">
    <property type="entry name" value="Cu,Zn superoxide dismutase-like"/>
    <property type="match status" value="1"/>
</dbReference>
<keyword evidence="6" id="KW-0479">Metal-binding</keyword>
<reference evidence="11" key="2">
    <citation type="submission" date="2021-01" db="EMBL/GenBank/DDBJ databases">
        <authorList>
            <person name="Schikora-Tamarit M.A."/>
        </authorList>
    </citation>
    <scope>NUCLEOTIDE SEQUENCE</scope>
    <source>
        <strain evidence="11">CBS2887</strain>
    </source>
</reference>
<dbReference type="SUPFAM" id="SSF55008">
    <property type="entry name" value="HMA, heavy metal-associated domain"/>
    <property type="match status" value="1"/>
</dbReference>
<dbReference type="FunFam" id="3.30.70.100:FF:000038">
    <property type="entry name" value="Superoxide dismutase 1 copper chaperone"/>
    <property type="match status" value="1"/>
</dbReference>
<proteinExistence type="inferred from homology"/>
<evidence type="ECO:0000259" key="10">
    <source>
        <dbReference type="PROSITE" id="PS50846"/>
    </source>
</evidence>
<comment type="subcellular location">
    <subcellularLocation>
        <location evidence="2">Cytoplasm</location>
    </subcellularLocation>
</comment>
<organism evidence="11 12">
    <name type="scientific">Wickerhamomyces pijperi</name>
    <name type="common">Yeast</name>
    <name type="synonym">Pichia pijperi</name>
    <dbReference type="NCBI Taxonomy" id="599730"/>
    <lineage>
        <taxon>Eukaryota</taxon>
        <taxon>Fungi</taxon>
        <taxon>Dikarya</taxon>
        <taxon>Ascomycota</taxon>
        <taxon>Saccharomycotina</taxon>
        <taxon>Saccharomycetes</taxon>
        <taxon>Phaffomycetales</taxon>
        <taxon>Wickerhamomycetaceae</taxon>
        <taxon>Wickerhamomyces</taxon>
    </lineage>
</organism>
<evidence type="ECO:0000256" key="4">
    <source>
        <dbReference type="ARBA" id="ARBA00016103"/>
    </source>
</evidence>
<dbReference type="GO" id="GO:0006801">
    <property type="term" value="P:superoxide metabolic process"/>
    <property type="evidence" value="ECO:0007669"/>
    <property type="project" value="InterPro"/>
</dbReference>
<keyword evidence="12" id="KW-1185">Reference proteome</keyword>
<dbReference type="InterPro" id="IPR017969">
    <property type="entry name" value="Heavy-metal-associated_CS"/>
</dbReference>
<comment type="caution">
    <text evidence="11">The sequence shown here is derived from an EMBL/GenBank/DDBJ whole genome shotgun (WGS) entry which is preliminary data.</text>
</comment>
<evidence type="ECO:0000256" key="5">
    <source>
        <dbReference type="ARBA" id="ARBA00022490"/>
    </source>
</evidence>
<evidence type="ECO:0000313" key="11">
    <source>
        <dbReference type="EMBL" id="KAH3676503.1"/>
    </source>
</evidence>
<dbReference type="InterPro" id="IPR006121">
    <property type="entry name" value="HMA_dom"/>
</dbReference>
<dbReference type="PROSITE" id="PS01047">
    <property type="entry name" value="HMA_1"/>
    <property type="match status" value="1"/>
</dbReference>
<dbReference type="InterPro" id="IPR036423">
    <property type="entry name" value="SOD-like_Cu/Zn_dom_sf"/>
</dbReference>
<gene>
    <name evidence="11" type="ORF">WICPIJ_009083</name>
</gene>
<evidence type="ECO:0000313" key="12">
    <source>
        <dbReference type="Proteomes" id="UP000774326"/>
    </source>
</evidence>
<comment type="similarity">
    <text evidence="3">Belongs to the CCS1 family.</text>
</comment>